<sequence length="140" mass="16620">MTGDIDLSKYPDDTDKVIVAIDKKTVQSYEYGFTTLKKIAEITGLTKMQARYRVEQLDENGHVRREKAFDRERALVRIWLTPEAEKYARKLLDYEEIVGRFPDDPTQDDFIEVLDHVRELESRIDEMESEIEEIKEIMRF</sequence>
<gene>
    <name evidence="4" type="ORF">ACFSBW_18105</name>
</gene>
<dbReference type="AlphaFoldDB" id="A0ABD6DEK5"/>
<dbReference type="RefSeq" id="WP_256397744.1">
    <property type="nucleotide sequence ID" value="NZ_JANHDJ010000011.1"/>
</dbReference>
<dbReference type="InterPro" id="IPR036388">
    <property type="entry name" value="WH-like_DNA-bd_sf"/>
</dbReference>
<dbReference type="InterPro" id="IPR006793">
    <property type="entry name" value="FaeA"/>
</dbReference>
<evidence type="ECO:0000313" key="5">
    <source>
        <dbReference type="Proteomes" id="UP001597052"/>
    </source>
</evidence>
<dbReference type="InterPro" id="IPR036390">
    <property type="entry name" value="WH_DNA-bd_sf"/>
</dbReference>
<dbReference type="SUPFAM" id="SSF46785">
    <property type="entry name" value="Winged helix' DNA-binding domain"/>
    <property type="match status" value="1"/>
</dbReference>
<comment type="caution">
    <text evidence="4">The sequence shown here is derived from an EMBL/GenBank/DDBJ whole genome shotgun (WGS) entry which is preliminary data.</text>
</comment>
<dbReference type="EMBL" id="JBHUDM010000009">
    <property type="protein sequence ID" value="MFD1643775.1"/>
    <property type="molecule type" value="Genomic_DNA"/>
</dbReference>
<evidence type="ECO:0000256" key="1">
    <source>
        <dbReference type="ARBA" id="ARBA00023015"/>
    </source>
</evidence>
<evidence type="ECO:0000256" key="3">
    <source>
        <dbReference type="SAM" id="Coils"/>
    </source>
</evidence>
<dbReference type="Proteomes" id="UP001597052">
    <property type="component" value="Unassembled WGS sequence"/>
</dbReference>
<dbReference type="Pfam" id="PF04703">
    <property type="entry name" value="FaeA"/>
    <property type="match status" value="1"/>
</dbReference>
<keyword evidence="2" id="KW-0804">Transcription</keyword>
<feature type="coiled-coil region" evidence="3">
    <location>
        <begin position="110"/>
        <end position="137"/>
    </location>
</feature>
<keyword evidence="3" id="KW-0175">Coiled coil</keyword>
<dbReference type="Gene3D" id="1.10.10.10">
    <property type="entry name" value="Winged helix-like DNA-binding domain superfamily/Winged helix DNA-binding domain"/>
    <property type="match status" value="1"/>
</dbReference>
<keyword evidence="1" id="KW-0805">Transcription regulation</keyword>
<evidence type="ECO:0000313" key="4">
    <source>
        <dbReference type="EMBL" id="MFD1643775.1"/>
    </source>
</evidence>
<evidence type="ECO:0000256" key="2">
    <source>
        <dbReference type="ARBA" id="ARBA00023163"/>
    </source>
</evidence>
<protein>
    <submittedName>
        <fullName evidence="4">FaeA/PapI family transcriptional regulator</fullName>
    </submittedName>
</protein>
<keyword evidence="5" id="KW-1185">Reference proteome</keyword>
<reference evidence="4 5" key="1">
    <citation type="journal article" date="2019" name="Int. J. Syst. Evol. Microbiol.">
        <title>The Global Catalogue of Microorganisms (GCM) 10K type strain sequencing project: providing services to taxonomists for standard genome sequencing and annotation.</title>
        <authorList>
            <consortium name="The Broad Institute Genomics Platform"/>
            <consortium name="The Broad Institute Genome Sequencing Center for Infectious Disease"/>
            <person name="Wu L."/>
            <person name="Ma J."/>
        </authorList>
    </citation>
    <scope>NUCLEOTIDE SEQUENCE [LARGE SCALE GENOMIC DNA]</scope>
    <source>
        <strain evidence="4 5">CGMCC 1.10593</strain>
    </source>
</reference>
<accession>A0ABD6DEK5</accession>
<organism evidence="4 5">
    <name type="scientific">Halohasta litorea</name>
    <dbReference type="NCBI Taxonomy" id="869891"/>
    <lineage>
        <taxon>Archaea</taxon>
        <taxon>Methanobacteriati</taxon>
        <taxon>Methanobacteriota</taxon>
        <taxon>Stenosarchaea group</taxon>
        <taxon>Halobacteria</taxon>
        <taxon>Halobacteriales</taxon>
        <taxon>Haloferacaceae</taxon>
        <taxon>Halohasta</taxon>
    </lineage>
</organism>
<name>A0ABD6DEK5_9EURY</name>
<proteinExistence type="predicted"/>